<dbReference type="InterPro" id="IPR011050">
    <property type="entry name" value="Pectin_lyase_fold/virulence"/>
</dbReference>
<dbReference type="Pfam" id="PF03797">
    <property type="entry name" value="Autotransporter"/>
    <property type="match status" value="1"/>
</dbReference>
<comment type="caution">
    <text evidence="4">The sequence shown here is derived from an EMBL/GenBank/DDBJ whole genome shotgun (WGS) entry which is preliminary data.</text>
</comment>
<dbReference type="InterPro" id="IPR051551">
    <property type="entry name" value="Autotransporter_adhesion"/>
</dbReference>
<dbReference type="PANTHER" id="PTHR35037">
    <property type="entry name" value="C-TERMINAL REGION OF AIDA-LIKE PROTEIN"/>
    <property type="match status" value="1"/>
</dbReference>
<feature type="region of interest" description="Disordered" evidence="2">
    <location>
        <begin position="156"/>
        <end position="179"/>
    </location>
</feature>
<dbReference type="EMBL" id="PHFW01000002">
    <property type="protein sequence ID" value="PQM27693.1"/>
    <property type="molecule type" value="Genomic_DNA"/>
</dbReference>
<dbReference type="PANTHER" id="PTHR35037:SF3">
    <property type="entry name" value="C-TERMINAL REGION OF AIDA-LIKE PROTEIN"/>
    <property type="match status" value="1"/>
</dbReference>
<dbReference type="SMART" id="SM00869">
    <property type="entry name" value="Autotransporter"/>
    <property type="match status" value="1"/>
</dbReference>
<dbReference type="InterPro" id="IPR036709">
    <property type="entry name" value="Autotransporte_beta_dom_sf"/>
</dbReference>
<dbReference type="SUPFAM" id="SSF51126">
    <property type="entry name" value="Pectin lyase-like"/>
    <property type="match status" value="1"/>
</dbReference>
<evidence type="ECO:0000313" key="5">
    <source>
        <dbReference type="Proteomes" id="UP000238954"/>
    </source>
</evidence>
<reference evidence="5" key="1">
    <citation type="submission" date="2017-11" db="EMBL/GenBank/DDBJ databases">
        <title>The complete genome sequence of Sphingopyxis pomeranensis sp. nov. strain WS5A3p.</title>
        <authorList>
            <person name="Kaminski M.A."/>
        </authorList>
    </citation>
    <scope>NUCLEOTIDE SEQUENCE [LARGE SCALE GENOMIC DNA]</scope>
    <source>
        <strain evidence="5">WS5A3p</strain>
    </source>
</reference>
<feature type="domain" description="Autotransporter" evidence="3">
    <location>
        <begin position="1115"/>
        <end position="1391"/>
    </location>
</feature>
<keyword evidence="5" id="KW-1185">Reference proteome</keyword>
<accession>A0A2S8B5S7</accession>
<name>A0A2S8B5S7_9SPHN</name>
<evidence type="ECO:0000313" key="4">
    <source>
        <dbReference type="EMBL" id="PQM27693.1"/>
    </source>
</evidence>
<dbReference type="NCBIfam" id="TIGR01414">
    <property type="entry name" value="autotrans_barl"/>
    <property type="match status" value="1"/>
</dbReference>
<dbReference type="PROSITE" id="PS51208">
    <property type="entry name" value="AUTOTRANSPORTER"/>
    <property type="match status" value="1"/>
</dbReference>
<dbReference type="Gene3D" id="2.40.128.130">
    <property type="entry name" value="Autotransporter beta-domain"/>
    <property type="match status" value="1"/>
</dbReference>
<dbReference type="SUPFAM" id="SSF103515">
    <property type="entry name" value="Autotransporter"/>
    <property type="match status" value="1"/>
</dbReference>
<evidence type="ECO:0000259" key="3">
    <source>
        <dbReference type="PROSITE" id="PS51208"/>
    </source>
</evidence>
<organism evidence="4 5">
    <name type="scientific">Sphingopyxis lindanitolerans</name>
    <dbReference type="NCBI Taxonomy" id="2054227"/>
    <lineage>
        <taxon>Bacteria</taxon>
        <taxon>Pseudomonadati</taxon>
        <taxon>Pseudomonadota</taxon>
        <taxon>Alphaproteobacteria</taxon>
        <taxon>Sphingomonadales</taxon>
        <taxon>Sphingomonadaceae</taxon>
        <taxon>Sphingopyxis</taxon>
    </lineage>
</organism>
<sequence>MKGSQMNDIQMNTESIPMPLRGVSFAPLRARSGRMVVGTGISALALILASASAASAQEVIDDGVNSGIVTVPGDKPNPWDLGGVLIVGDGGTGTLTIKDGGVVSNTAGRVGDDASGIGTVMVSGNDGAGNASHWINSAALQIGVGGTGTLTVEGGGKVSSDSGSIGKDAGSKGTVTVRGTDADGNASRWVNVVRGLDVGTFGEGLLSIEDGGIVENFNGIIGGAAGGRGEVMATGAGSRWINGGSITVGAGGTGRLTVTGGASVTGNYGYIGERSTGEGSVTVSGADSAGNVSSWISRSGIEVAGDGAGTLTIANGGFVSSPNAYIGTNAGSSGVATVSGINADGTASRWDNDASFHIGFRGNAAMTIADGGVVSAPIARIATHGGSSAILNIGAAAGAAATGAGTLAAATLSFGDGDGTLIFNHSDANYEFTAQLSSNGTGAHILEHHAGTTMLTGNSVDFSGTTTISGGQIVVNGTLGGTTHVLADGTLAGAGTLTGAIDIADGGTLRGMQGQTLTMASLALSSGSNIDVTLGAPGNAAGLFSITSDIVLDGQLNVTSDLGYGQGVYRLFDYGGTVTDNGLDIAAMPVGTTGEVQTSVDKQVNLVVSGPPDPGPVPDIQFWNGTTIVANGAINGGGGVWNDVNINWTDANGTRVDVWGSKLAVFQNNPDVVTVDGGVAATGMQFIGEGWRIEGDAITLAGDNGATTIRVGDGSGAGTHVATIASTLSGASTLVKDDQGLLILSGENSYSGGTAIKAGTLQIGDGGTTGSIQGDVANDGLFAFNRSDAISFGGEISGTGDVTLRGGDVTFTAANNYAGTTALLAGATLRLGDGGTVGSITGPVDNAGTLVFNRSDDIAFAGAISGDGTIRHLGGGKTELTADSSAFAGTTEVGAGILAVNGSLGGAMNLLAGGRLQGTGTVGDLIVSGTIAPGNSIGTLNVAGNISFAAGSIYEVEANAAGEADRIAASGTATINGGSVQVLEGDGDYRPQTDYTILTAGGGVTGTFTDVTSNLAFLDPSLVYGANNVTLRLTRNSISFAGIGLTPNQIAAGAGTESLDWGSPVVDAVMQLSAEQGRDAFDQLSGEIHPSARHAMIEDSRLVRHAVWDRLRGASSDDRGGAWGQAIGSWGHSGGDGNAARLDRSTAGLLMGVDRASETMRFGVVGGYSRTNIDLDARGSSGKIGNFHLGAYAGGQWGDVAVRTGLTYSWHDIQTTRRIGFAGFSDTARAEYGGGTFQAFGELGYGFDLGRTELEPFASLAYVRAKNDAFEEVGGDAILLGGKATTDVTFSTLGLRTATMFDLGKADASFRAAAGWRHAFGDNLPITAMGYQAGGNAFAIAGLPVTRDAATVEAGLDVAVSSRARIGIGYSGQIGSRLADHSAKASINFRF</sequence>
<keyword evidence="1" id="KW-0732">Signal</keyword>
<dbReference type="InterPro" id="IPR030895">
    <property type="entry name" value="T5SS_PEPC_rpt"/>
</dbReference>
<dbReference type="InterPro" id="IPR005546">
    <property type="entry name" value="Autotransporte_beta"/>
</dbReference>
<dbReference type="InterPro" id="IPR013425">
    <property type="entry name" value="Autotrns_rpt"/>
</dbReference>
<evidence type="ECO:0000256" key="2">
    <source>
        <dbReference type="SAM" id="MobiDB-lite"/>
    </source>
</evidence>
<dbReference type="GO" id="GO:0019867">
    <property type="term" value="C:outer membrane"/>
    <property type="evidence" value="ECO:0007669"/>
    <property type="project" value="InterPro"/>
</dbReference>
<protein>
    <submittedName>
        <fullName evidence="4">Transporter</fullName>
    </submittedName>
</protein>
<dbReference type="NCBIfam" id="TIGR04393">
    <property type="entry name" value="rpt_T5SS_PEPC"/>
    <property type="match status" value="6"/>
</dbReference>
<evidence type="ECO:0000256" key="1">
    <source>
        <dbReference type="ARBA" id="ARBA00022729"/>
    </source>
</evidence>
<dbReference type="Pfam" id="PF12951">
    <property type="entry name" value="PATR"/>
    <property type="match status" value="3"/>
</dbReference>
<dbReference type="NCBIfam" id="TIGR02601">
    <property type="entry name" value="autotrns_rpt"/>
    <property type="match status" value="1"/>
</dbReference>
<gene>
    <name evidence="4" type="ORF">CVO77_03740</name>
</gene>
<dbReference type="InterPro" id="IPR006315">
    <property type="entry name" value="OM_autotransptr_brl_dom"/>
</dbReference>
<dbReference type="Proteomes" id="UP000238954">
    <property type="component" value="Chromosome"/>
</dbReference>
<proteinExistence type="predicted"/>